<protein>
    <submittedName>
        <fullName evidence="1">Uncharacterized protein</fullName>
    </submittedName>
</protein>
<evidence type="ECO:0000313" key="2">
    <source>
        <dbReference type="Proteomes" id="UP000692954"/>
    </source>
</evidence>
<sequence>MQTNQLPSCVSPRNFTNYVSNGTGRDYYVVYYNGGLAKNTQVHEEGYYDRRRFLSGENQSKGLPQLSPKFQHYQGDGTGRDFYIKINEGGQFSSSKKHNHLANLRSYDKIPQEFRTNDFLKAPQVSVKEKIKMRQLSQKQKELLERLCSPRNKQS</sequence>
<proteinExistence type="predicted"/>
<name>A0A8S1KNW3_9CILI</name>
<accession>A0A8S1KNW3</accession>
<dbReference type="Proteomes" id="UP000692954">
    <property type="component" value="Unassembled WGS sequence"/>
</dbReference>
<gene>
    <name evidence="1" type="ORF">PSON_ATCC_30995.1.T0090246</name>
</gene>
<organism evidence="1 2">
    <name type="scientific">Paramecium sonneborni</name>
    <dbReference type="NCBI Taxonomy" id="65129"/>
    <lineage>
        <taxon>Eukaryota</taxon>
        <taxon>Sar</taxon>
        <taxon>Alveolata</taxon>
        <taxon>Ciliophora</taxon>
        <taxon>Intramacronucleata</taxon>
        <taxon>Oligohymenophorea</taxon>
        <taxon>Peniculida</taxon>
        <taxon>Parameciidae</taxon>
        <taxon>Paramecium</taxon>
    </lineage>
</organism>
<dbReference type="EMBL" id="CAJJDN010000009">
    <property type="protein sequence ID" value="CAD8055445.1"/>
    <property type="molecule type" value="Genomic_DNA"/>
</dbReference>
<evidence type="ECO:0000313" key="1">
    <source>
        <dbReference type="EMBL" id="CAD8055445.1"/>
    </source>
</evidence>
<dbReference type="OrthoDB" id="311825at2759"/>
<comment type="caution">
    <text evidence="1">The sequence shown here is derived from an EMBL/GenBank/DDBJ whole genome shotgun (WGS) entry which is preliminary data.</text>
</comment>
<dbReference type="AlphaFoldDB" id="A0A8S1KNW3"/>
<keyword evidence="2" id="KW-1185">Reference proteome</keyword>
<reference evidence="1" key="1">
    <citation type="submission" date="2021-01" db="EMBL/GenBank/DDBJ databases">
        <authorList>
            <consortium name="Genoscope - CEA"/>
            <person name="William W."/>
        </authorList>
    </citation>
    <scope>NUCLEOTIDE SEQUENCE</scope>
</reference>